<organism evidence="2 3">
    <name type="scientific">Chryseobacterium piscicola</name>
    <dbReference type="NCBI Taxonomy" id="551459"/>
    <lineage>
        <taxon>Bacteria</taxon>
        <taxon>Pseudomonadati</taxon>
        <taxon>Bacteroidota</taxon>
        <taxon>Flavobacteriia</taxon>
        <taxon>Flavobacteriales</taxon>
        <taxon>Weeksellaceae</taxon>
        <taxon>Chryseobacterium group</taxon>
        <taxon>Chryseobacterium</taxon>
    </lineage>
</organism>
<name>A0A1N7NJD8_9FLAO</name>
<proteinExistence type="predicted"/>
<gene>
    <name evidence="1" type="ORF">B0A70_14270</name>
    <name evidence="2" type="ORF">SAMN05421796_10868</name>
</gene>
<dbReference type="OrthoDB" id="1358822at2"/>
<dbReference type="AlphaFoldDB" id="A0A1N7NJD8"/>
<dbReference type="EMBL" id="FTOJ01000008">
    <property type="protein sequence ID" value="SIS98543.1"/>
    <property type="molecule type" value="Genomic_DNA"/>
</dbReference>
<keyword evidence="4" id="KW-1185">Reference proteome</keyword>
<sequence>MEILLYSILPTTLGTLITLYITEKIKGNVKSTFDEKLEALKKQHSFEIANFQAEINSLKSKENFKFTKLHEKRFSVLEESYKLLNKTVSKINQYISPAKFIPENITATENEDNHQKEFLEAHYNFTNHFVDNRIYFNQELEALIENYISEIGEIYNDYFQNHFLRKMDTQPDREIRMKAFSAYKKVPEKLLPIKKEIEKNVRNLLEK</sequence>
<dbReference type="EMBL" id="MUGO01000024">
    <property type="protein sequence ID" value="PQA90493.1"/>
    <property type="molecule type" value="Genomic_DNA"/>
</dbReference>
<dbReference type="Proteomes" id="UP000186246">
    <property type="component" value="Unassembled WGS sequence"/>
</dbReference>
<evidence type="ECO:0000313" key="4">
    <source>
        <dbReference type="Proteomes" id="UP000238314"/>
    </source>
</evidence>
<reference evidence="2" key="3">
    <citation type="submission" date="2017-01" db="EMBL/GenBank/DDBJ databases">
        <authorList>
            <person name="Mah S.A."/>
            <person name="Swanson W.J."/>
            <person name="Moy G.W."/>
            <person name="Vacquier V.D."/>
        </authorList>
    </citation>
    <scope>NUCLEOTIDE SEQUENCE [LARGE SCALE GENOMIC DNA]</scope>
    <source>
        <strain evidence="2">DSM 21068</strain>
    </source>
</reference>
<evidence type="ECO:0000313" key="1">
    <source>
        <dbReference type="EMBL" id="PQA90493.1"/>
    </source>
</evidence>
<protein>
    <submittedName>
        <fullName evidence="2">Uncharacterized protein</fullName>
    </submittedName>
</protein>
<evidence type="ECO:0000313" key="2">
    <source>
        <dbReference type="EMBL" id="SIS98543.1"/>
    </source>
</evidence>
<dbReference type="Proteomes" id="UP000238314">
    <property type="component" value="Unassembled WGS sequence"/>
</dbReference>
<reference evidence="1 4" key="1">
    <citation type="submission" date="2016-11" db="EMBL/GenBank/DDBJ databases">
        <title>Whole genomes of Flavobacteriaceae.</title>
        <authorList>
            <person name="Stine C."/>
            <person name="Li C."/>
            <person name="Tadesse D."/>
        </authorList>
    </citation>
    <scope>NUCLEOTIDE SEQUENCE [LARGE SCALE GENOMIC DNA]</scope>
    <source>
        <strain evidence="1 4">DSM 21068</strain>
    </source>
</reference>
<reference evidence="3" key="2">
    <citation type="submission" date="2017-01" db="EMBL/GenBank/DDBJ databases">
        <authorList>
            <person name="Varghese N."/>
            <person name="Submissions S."/>
        </authorList>
    </citation>
    <scope>NUCLEOTIDE SEQUENCE [LARGE SCALE GENOMIC DNA]</scope>
    <source>
        <strain evidence="3">DSM 21068</strain>
    </source>
</reference>
<dbReference type="STRING" id="551459.SAMN05421796_10868"/>
<evidence type="ECO:0000313" key="3">
    <source>
        <dbReference type="Proteomes" id="UP000186246"/>
    </source>
</evidence>
<dbReference type="RefSeq" id="WP_076452287.1">
    <property type="nucleotide sequence ID" value="NZ_FTOJ01000008.1"/>
</dbReference>
<accession>A0A1N7NJD8</accession>